<comment type="caution">
    <text evidence="2">The sequence shown here is derived from an EMBL/GenBank/DDBJ whole genome shotgun (WGS) entry which is preliminary data.</text>
</comment>
<feature type="transmembrane region" description="Helical" evidence="1">
    <location>
        <begin position="204"/>
        <end position="228"/>
    </location>
</feature>
<keyword evidence="3" id="KW-1185">Reference proteome</keyword>
<keyword evidence="1" id="KW-1133">Transmembrane helix</keyword>
<dbReference type="STRING" id="1192034.CAP_8050"/>
<accession>A0A017SX03</accession>
<evidence type="ECO:0000313" key="3">
    <source>
        <dbReference type="Proteomes" id="UP000019678"/>
    </source>
</evidence>
<sequence>MDPMTRASNSLPRLADACLSTSCLTILAVLVGLGAAGCGASHAAAPMARGADNAPTEGATLVQFEARSGETWSLRRADDSVVCRLPCRYWVRPSSDLTVRLDRYDMAEYTNTTYIVPAYLPANQDEVVNISVDRTHGLGSVGKYVAAPTGAIFSLMGGGFLGISIAALATGSKNITTNVEGSVNVADGDTGSVGVKAGSSTEGVAASVSGIAIGTVALTLGVLCWVWFAHDKEGTLEIDVAPGSPAPPPRARVRILPTGVAVETESTRGVITPVGAHFTF</sequence>
<proteinExistence type="predicted"/>
<organism evidence="2 3">
    <name type="scientific">Chondromyces apiculatus DSM 436</name>
    <dbReference type="NCBI Taxonomy" id="1192034"/>
    <lineage>
        <taxon>Bacteria</taxon>
        <taxon>Pseudomonadati</taxon>
        <taxon>Myxococcota</taxon>
        <taxon>Polyangia</taxon>
        <taxon>Polyangiales</taxon>
        <taxon>Polyangiaceae</taxon>
        <taxon>Chondromyces</taxon>
    </lineage>
</organism>
<dbReference type="Proteomes" id="UP000019678">
    <property type="component" value="Unassembled WGS sequence"/>
</dbReference>
<name>A0A017SX03_9BACT</name>
<dbReference type="EMBL" id="ASRX01000079">
    <property type="protein sequence ID" value="EYF01489.1"/>
    <property type="molecule type" value="Genomic_DNA"/>
</dbReference>
<keyword evidence="1" id="KW-0812">Transmembrane</keyword>
<gene>
    <name evidence="2" type="ORF">CAP_8050</name>
</gene>
<evidence type="ECO:0000313" key="2">
    <source>
        <dbReference type="EMBL" id="EYF01489.1"/>
    </source>
</evidence>
<reference evidence="2 3" key="1">
    <citation type="submission" date="2013-05" db="EMBL/GenBank/DDBJ databases">
        <title>Genome assembly of Chondromyces apiculatus DSM 436.</title>
        <authorList>
            <person name="Sharma G."/>
            <person name="Khatri I."/>
            <person name="Kaur C."/>
            <person name="Mayilraj S."/>
            <person name="Subramanian S."/>
        </authorList>
    </citation>
    <scope>NUCLEOTIDE SEQUENCE [LARGE SCALE GENOMIC DNA]</scope>
    <source>
        <strain evidence="2 3">DSM 436</strain>
    </source>
</reference>
<protein>
    <submittedName>
        <fullName evidence="2">Uncharacterized protein</fullName>
    </submittedName>
</protein>
<keyword evidence="1" id="KW-0472">Membrane</keyword>
<dbReference type="AlphaFoldDB" id="A0A017SX03"/>
<evidence type="ECO:0000256" key="1">
    <source>
        <dbReference type="SAM" id="Phobius"/>
    </source>
</evidence>